<dbReference type="Proteomes" id="UP000682733">
    <property type="component" value="Unassembled WGS sequence"/>
</dbReference>
<evidence type="ECO:0000313" key="1">
    <source>
        <dbReference type="EMBL" id="CAF1541563.1"/>
    </source>
</evidence>
<feature type="non-terminal residue" evidence="2">
    <location>
        <position position="1"/>
    </location>
</feature>
<dbReference type="AlphaFoldDB" id="A0A8S2UCY7"/>
<evidence type="ECO:0000313" key="2">
    <source>
        <dbReference type="EMBL" id="CAF4330099.1"/>
    </source>
</evidence>
<organism evidence="2 3">
    <name type="scientific">Didymodactylos carnosus</name>
    <dbReference type="NCBI Taxonomy" id="1234261"/>
    <lineage>
        <taxon>Eukaryota</taxon>
        <taxon>Metazoa</taxon>
        <taxon>Spiralia</taxon>
        <taxon>Gnathifera</taxon>
        <taxon>Rotifera</taxon>
        <taxon>Eurotatoria</taxon>
        <taxon>Bdelloidea</taxon>
        <taxon>Philodinida</taxon>
        <taxon>Philodinidae</taxon>
        <taxon>Didymodactylos</taxon>
    </lineage>
</organism>
<protein>
    <submittedName>
        <fullName evidence="2">Uncharacterized protein</fullName>
    </submittedName>
</protein>
<gene>
    <name evidence="1" type="ORF">OVA965_LOCUS38806</name>
    <name evidence="2" type="ORF">TMI583_LOCUS40029</name>
</gene>
<dbReference type="EMBL" id="CAJNOK010038950">
    <property type="protein sequence ID" value="CAF1541563.1"/>
    <property type="molecule type" value="Genomic_DNA"/>
</dbReference>
<sequence length="59" mass="6868">LNKTEITTNECEIVQQLTEIIKSLNKCRRYEYEEEITLDVELDFDDDSDDGKILGGNEE</sequence>
<proteinExistence type="predicted"/>
<accession>A0A8S2UCY7</accession>
<name>A0A8S2UCY7_9BILA</name>
<reference evidence="2" key="1">
    <citation type="submission" date="2021-02" db="EMBL/GenBank/DDBJ databases">
        <authorList>
            <person name="Nowell W R."/>
        </authorList>
    </citation>
    <scope>NUCLEOTIDE SEQUENCE</scope>
</reference>
<dbReference type="Proteomes" id="UP000677228">
    <property type="component" value="Unassembled WGS sequence"/>
</dbReference>
<dbReference type="EMBL" id="CAJOBA010061293">
    <property type="protein sequence ID" value="CAF4330099.1"/>
    <property type="molecule type" value="Genomic_DNA"/>
</dbReference>
<evidence type="ECO:0000313" key="3">
    <source>
        <dbReference type="Proteomes" id="UP000682733"/>
    </source>
</evidence>
<comment type="caution">
    <text evidence="2">The sequence shown here is derived from an EMBL/GenBank/DDBJ whole genome shotgun (WGS) entry which is preliminary data.</text>
</comment>